<name>B5YLJ3_THAPS</name>
<evidence type="ECO:0000256" key="2">
    <source>
        <dbReference type="SAM" id="Phobius"/>
    </source>
</evidence>
<feature type="compositionally biased region" description="Low complexity" evidence="1">
    <location>
        <begin position="529"/>
        <end position="539"/>
    </location>
</feature>
<feature type="region of interest" description="Disordered" evidence="1">
    <location>
        <begin position="552"/>
        <end position="646"/>
    </location>
</feature>
<dbReference type="RefSeq" id="XP_002295526.1">
    <property type="nucleotide sequence ID" value="XM_002295490.1"/>
</dbReference>
<keyword evidence="4" id="KW-1185">Reference proteome</keyword>
<feature type="region of interest" description="Disordered" evidence="1">
    <location>
        <begin position="496"/>
        <end position="539"/>
    </location>
</feature>
<proteinExistence type="predicted"/>
<feature type="compositionally biased region" description="Low complexity" evidence="1">
    <location>
        <begin position="340"/>
        <end position="352"/>
    </location>
</feature>
<dbReference type="KEGG" id="tps:THAPS_10801"/>
<dbReference type="InParanoid" id="B5YLJ3"/>
<evidence type="ECO:0000256" key="1">
    <source>
        <dbReference type="SAM" id="MobiDB-lite"/>
    </source>
</evidence>
<keyword evidence="2" id="KW-1133">Transmembrane helix</keyword>
<dbReference type="HOGENOM" id="CLU_424251_0_0_1"/>
<feature type="region of interest" description="Disordered" evidence="1">
    <location>
        <begin position="1"/>
        <end position="39"/>
    </location>
</feature>
<reference evidence="3 4" key="1">
    <citation type="journal article" date="2004" name="Science">
        <title>The genome of the diatom Thalassiosira pseudonana: ecology, evolution, and metabolism.</title>
        <authorList>
            <person name="Armbrust E.V."/>
            <person name="Berges J.A."/>
            <person name="Bowler C."/>
            <person name="Green B.R."/>
            <person name="Martinez D."/>
            <person name="Putnam N.H."/>
            <person name="Zhou S."/>
            <person name="Allen A.E."/>
            <person name="Apt K.E."/>
            <person name="Bechner M."/>
            <person name="Brzezinski M.A."/>
            <person name="Chaal B.K."/>
            <person name="Chiovitti A."/>
            <person name="Davis A.K."/>
            <person name="Demarest M.S."/>
            <person name="Detter J.C."/>
            <person name="Glavina T."/>
            <person name="Goodstein D."/>
            <person name="Hadi M.Z."/>
            <person name="Hellsten U."/>
            <person name="Hildebrand M."/>
            <person name="Jenkins B.D."/>
            <person name="Jurka J."/>
            <person name="Kapitonov V.V."/>
            <person name="Kroger N."/>
            <person name="Lau W.W."/>
            <person name="Lane T.W."/>
            <person name="Larimer F.W."/>
            <person name="Lippmeier J.C."/>
            <person name="Lucas S."/>
            <person name="Medina M."/>
            <person name="Montsant A."/>
            <person name="Obornik M."/>
            <person name="Parker M.S."/>
            <person name="Palenik B."/>
            <person name="Pazour G.J."/>
            <person name="Richardson P.M."/>
            <person name="Rynearson T.A."/>
            <person name="Saito M.A."/>
            <person name="Schwartz D.C."/>
            <person name="Thamatrakoln K."/>
            <person name="Valentin K."/>
            <person name="Vardi A."/>
            <person name="Wilkerson F.P."/>
            <person name="Rokhsar D.S."/>
        </authorList>
    </citation>
    <scope>NUCLEOTIDE SEQUENCE [LARGE SCALE GENOMIC DNA]</scope>
    <source>
        <strain evidence="3 4">CCMP1335</strain>
    </source>
</reference>
<evidence type="ECO:0000313" key="4">
    <source>
        <dbReference type="Proteomes" id="UP000001449"/>
    </source>
</evidence>
<feature type="compositionally biased region" description="Low complexity" evidence="1">
    <location>
        <begin position="613"/>
        <end position="636"/>
    </location>
</feature>
<sequence length="646" mass="68339">MTTLSSRHVSLSDHVKRRRSSSTNNNGGSSSALNNLGGGGNGGGTMLYSNIRLSSSESSSSSTCSQRNHRAERQIIQSASAAADSPITSRQVHTAQHYNKSVMCQEGIIERSYDAHAASYGNYDYPSRITGRSNARSNGVDGTVAAATTTAGSRRGNYAGDATGEHACYAAESHIGGFPRGVVPGRREGLHGGGGGLYGANNNNTGGGGFYHSDPQMDIEGQSSDSNNCVEYPLRRRHEAHHHRGIQASGGSSRRQPPPLAWMRRESSCSNNSNLSSSSGGGSGSGRDSDFRMSQASTVPMGSGNQQIPQQQQWEDESQYSYDADDSQGGVTSQGGGSQFSGSRSPGSLGSGDNREKEDAIRQGIIDISTLIATYLAGGLSFVIALLYFLHSPIGICLAVISPILKIIRLVFGDLTGLIGDAFGGALRGVGLFQDFDAVRRIYKNLLRRSRSSTNEGGGAHGYWDGASDGGSVYSETSSQFVGGWSPSVCNSFGSQSGGASKSQQSSGMSSYHSGQQHSTSLLGQHIQRGGTRSRTLSRSYSSLPLVNEESLPAVASSPTKQQQVKGASSCPPNMYQQTQQYQPHGTNALPPHAQTTCFQGSQYDQLATTPYQTQPSSPPVQSSRSSRSASSQFPSRSRRSNIMYH</sequence>
<feature type="compositionally biased region" description="Basic residues" evidence="1">
    <location>
        <begin position="235"/>
        <end position="245"/>
    </location>
</feature>
<feature type="compositionally biased region" description="Low complexity" evidence="1">
    <location>
        <begin position="496"/>
        <end position="519"/>
    </location>
</feature>
<protein>
    <submittedName>
        <fullName evidence="3">Uncharacterized protein</fullName>
    </submittedName>
</protein>
<dbReference type="Proteomes" id="UP000001449">
    <property type="component" value="Chromosome 18"/>
</dbReference>
<dbReference type="GeneID" id="7450942"/>
<dbReference type="EMBL" id="CP001159">
    <property type="protein sequence ID" value="ACI64243.1"/>
    <property type="molecule type" value="Genomic_DNA"/>
</dbReference>
<feature type="compositionally biased region" description="Polar residues" evidence="1">
    <location>
        <begin position="292"/>
        <end position="305"/>
    </location>
</feature>
<feature type="compositionally biased region" description="Low complexity" evidence="1">
    <location>
        <begin position="268"/>
        <end position="278"/>
    </location>
</feature>
<dbReference type="PaxDb" id="35128-Thaps10801"/>
<dbReference type="eggNOG" id="ENOG502TB68">
    <property type="taxonomic scope" value="Eukaryota"/>
</dbReference>
<feature type="region of interest" description="Disordered" evidence="1">
    <location>
        <begin position="208"/>
        <end position="356"/>
    </location>
</feature>
<keyword evidence="2" id="KW-0812">Transmembrane</keyword>
<feature type="compositionally biased region" description="Polar residues" evidence="1">
    <location>
        <begin position="557"/>
        <end position="586"/>
    </location>
</feature>
<accession>B5YLJ3</accession>
<feature type="transmembrane region" description="Helical" evidence="2">
    <location>
        <begin position="365"/>
        <end position="390"/>
    </location>
</feature>
<feature type="compositionally biased region" description="Low complexity" evidence="1">
    <location>
        <begin position="21"/>
        <end position="35"/>
    </location>
</feature>
<dbReference type="AlphaFoldDB" id="B5YLJ3"/>
<reference evidence="3 4" key="2">
    <citation type="journal article" date="2008" name="Nature">
        <title>The Phaeodactylum genome reveals the evolutionary history of diatom genomes.</title>
        <authorList>
            <person name="Bowler C."/>
            <person name="Allen A.E."/>
            <person name="Badger J.H."/>
            <person name="Grimwood J."/>
            <person name="Jabbari K."/>
            <person name="Kuo A."/>
            <person name="Maheswari U."/>
            <person name="Martens C."/>
            <person name="Maumus F."/>
            <person name="Otillar R.P."/>
            <person name="Rayko E."/>
            <person name="Salamov A."/>
            <person name="Vandepoele K."/>
            <person name="Beszteri B."/>
            <person name="Gruber A."/>
            <person name="Heijde M."/>
            <person name="Katinka M."/>
            <person name="Mock T."/>
            <person name="Valentin K."/>
            <person name="Verret F."/>
            <person name="Berges J.A."/>
            <person name="Brownlee C."/>
            <person name="Cadoret J.P."/>
            <person name="Chiovitti A."/>
            <person name="Choi C.J."/>
            <person name="Coesel S."/>
            <person name="De Martino A."/>
            <person name="Detter J.C."/>
            <person name="Durkin C."/>
            <person name="Falciatore A."/>
            <person name="Fournet J."/>
            <person name="Haruta M."/>
            <person name="Huysman M.J."/>
            <person name="Jenkins B.D."/>
            <person name="Jiroutova K."/>
            <person name="Jorgensen R.E."/>
            <person name="Joubert Y."/>
            <person name="Kaplan A."/>
            <person name="Kroger N."/>
            <person name="Kroth P.G."/>
            <person name="La Roche J."/>
            <person name="Lindquist E."/>
            <person name="Lommer M."/>
            <person name="Martin-Jezequel V."/>
            <person name="Lopez P.J."/>
            <person name="Lucas S."/>
            <person name="Mangogna M."/>
            <person name="McGinnis K."/>
            <person name="Medlin L.K."/>
            <person name="Montsant A."/>
            <person name="Oudot-Le Secq M.P."/>
            <person name="Napoli C."/>
            <person name="Obornik M."/>
            <person name="Parker M.S."/>
            <person name="Petit J.L."/>
            <person name="Porcel B.M."/>
            <person name="Poulsen N."/>
            <person name="Robison M."/>
            <person name="Rychlewski L."/>
            <person name="Rynearson T.A."/>
            <person name="Schmutz J."/>
            <person name="Shapiro H."/>
            <person name="Siaut M."/>
            <person name="Stanley M."/>
            <person name="Sussman M.R."/>
            <person name="Taylor A.R."/>
            <person name="Vardi A."/>
            <person name="von Dassow P."/>
            <person name="Vyverman W."/>
            <person name="Willis A."/>
            <person name="Wyrwicz L.S."/>
            <person name="Rokhsar D.S."/>
            <person name="Weissenbach J."/>
            <person name="Armbrust E.V."/>
            <person name="Green B.R."/>
            <person name="Van de Peer Y."/>
            <person name="Grigoriev I.V."/>
        </authorList>
    </citation>
    <scope>NUCLEOTIDE SEQUENCE [LARGE SCALE GENOMIC DNA]</scope>
    <source>
        <strain evidence="3 4">CCMP1335</strain>
    </source>
</reference>
<gene>
    <name evidence="3" type="ORF">THAPS_10801</name>
</gene>
<dbReference type="OMA" id="WMRRESS"/>
<keyword evidence="2" id="KW-0472">Membrane</keyword>
<feature type="compositionally biased region" description="Polar residues" evidence="1">
    <location>
        <begin position="594"/>
        <end position="612"/>
    </location>
</feature>
<feature type="compositionally biased region" description="Acidic residues" evidence="1">
    <location>
        <begin position="314"/>
        <end position="326"/>
    </location>
</feature>
<organism evidence="3 4">
    <name type="scientific">Thalassiosira pseudonana</name>
    <name type="common">Marine diatom</name>
    <name type="synonym">Cyclotella nana</name>
    <dbReference type="NCBI Taxonomy" id="35128"/>
    <lineage>
        <taxon>Eukaryota</taxon>
        <taxon>Sar</taxon>
        <taxon>Stramenopiles</taxon>
        <taxon>Ochrophyta</taxon>
        <taxon>Bacillariophyta</taxon>
        <taxon>Coscinodiscophyceae</taxon>
        <taxon>Thalassiosirophycidae</taxon>
        <taxon>Thalassiosirales</taxon>
        <taxon>Thalassiosiraceae</taxon>
        <taxon>Thalassiosira</taxon>
    </lineage>
</organism>
<evidence type="ECO:0000313" key="3">
    <source>
        <dbReference type="EMBL" id="ACI64243.1"/>
    </source>
</evidence>